<evidence type="ECO:0000256" key="4">
    <source>
        <dbReference type="ARBA" id="ARBA00023136"/>
    </source>
</evidence>
<dbReference type="Gene3D" id="2.10.109.10">
    <property type="entry name" value="Umud Fragment, subunit A"/>
    <property type="match status" value="1"/>
</dbReference>
<gene>
    <name evidence="8" type="ORF">JZO67_001564</name>
</gene>
<evidence type="ECO:0000256" key="1">
    <source>
        <dbReference type="ARBA" id="ARBA00004370"/>
    </source>
</evidence>
<dbReference type="InterPro" id="IPR019533">
    <property type="entry name" value="Peptidase_S26"/>
</dbReference>
<feature type="transmembrane region" description="Helical" evidence="7">
    <location>
        <begin position="286"/>
        <end position="308"/>
    </location>
</feature>
<feature type="compositionally biased region" description="Basic and acidic residues" evidence="6">
    <location>
        <begin position="1"/>
        <end position="27"/>
    </location>
</feature>
<sequence length="328" mass="38474">MSRQRDYRDRDYDYDFDDRPQYRERPPSNRPPVRRYEDDEYYEDRRERPRYQDRPPVREAPRREYYQPPRPVDPRREPRRPQSRVGPPLEHYRNPRPAYDRHGTREPPRPRPPRQPQATGSGAQQLQQAKQSTNRKIFLFLYNLFFYTLTIGILISSLMFAFSEKSNAAIFGYRFYQVLTDSMAPQPDSPKGGFYSGDIVLVKLVDSNQIKEGDIVTFQVGDSDRYLTHRMVGRLDELNGKKGDYIITKGDANNTNDPPIEADRIYGKVTFVIPKMGSVLSFVQENLWLCLICVLSVFGFFLVLKAYFLQPEPPARQANRRNEYPTGV</sequence>
<keyword evidence="2 7" id="KW-0812">Transmembrane</keyword>
<dbReference type="Proteomes" id="UP000664357">
    <property type="component" value="Unassembled WGS sequence"/>
</dbReference>
<feature type="region of interest" description="Disordered" evidence="6">
    <location>
        <begin position="1"/>
        <end position="129"/>
    </location>
</feature>
<feature type="compositionally biased region" description="Basic and acidic residues" evidence="6">
    <location>
        <begin position="43"/>
        <end position="65"/>
    </location>
</feature>
<evidence type="ECO:0000313" key="9">
    <source>
        <dbReference type="Proteomes" id="UP000664357"/>
    </source>
</evidence>
<dbReference type="PANTHER" id="PTHR10806:SF6">
    <property type="entry name" value="SIGNAL PEPTIDASE COMPLEX CATALYTIC SUBUNIT SEC11"/>
    <property type="match status" value="1"/>
</dbReference>
<feature type="compositionally biased region" description="Basic and acidic residues" evidence="6">
    <location>
        <begin position="90"/>
        <end position="109"/>
    </location>
</feature>
<keyword evidence="9" id="KW-1185">Reference proteome</keyword>
<evidence type="ECO:0000313" key="8">
    <source>
        <dbReference type="EMBL" id="MEO1769613.1"/>
    </source>
</evidence>
<dbReference type="SUPFAM" id="SSF51306">
    <property type="entry name" value="LexA/Signal peptidase"/>
    <property type="match status" value="1"/>
</dbReference>
<evidence type="ECO:0000256" key="7">
    <source>
        <dbReference type="SAM" id="Phobius"/>
    </source>
</evidence>
<dbReference type="EMBL" id="JAFREL020000001">
    <property type="protein sequence ID" value="MEO1769613.1"/>
    <property type="molecule type" value="Genomic_DNA"/>
</dbReference>
<proteinExistence type="predicted"/>
<organism evidence="8 9">
    <name type="scientific">Candidatus Enterococcus ferrettii</name>
    <dbReference type="NCBI Taxonomy" id="2815324"/>
    <lineage>
        <taxon>Bacteria</taxon>
        <taxon>Bacillati</taxon>
        <taxon>Bacillota</taxon>
        <taxon>Bacilli</taxon>
        <taxon>Lactobacillales</taxon>
        <taxon>Enterococcaceae</taxon>
        <taxon>Enterococcus</taxon>
    </lineage>
</organism>
<name>A0ABV0ELU9_9ENTE</name>
<feature type="transmembrane region" description="Helical" evidence="7">
    <location>
        <begin position="137"/>
        <end position="162"/>
    </location>
</feature>
<keyword evidence="3 7" id="KW-1133">Transmembrane helix</keyword>
<dbReference type="EC" id="3.4.21.89" evidence="5"/>
<comment type="subcellular location">
    <subcellularLocation>
        <location evidence="1">Membrane</location>
    </subcellularLocation>
</comment>
<evidence type="ECO:0000256" key="5">
    <source>
        <dbReference type="NCBIfam" id="TIGR02228"/>
    </source>
</evidence>
<keyword evidence="4 7" id="KW-0472">Membrane</keyword>
<dbReference type="InterPro" id="IPR036286">
    <property type="entry name" value="LexA/Signal_pep-like_sf"/>
</dbReference>
<accession>A0ABV0ELU9</accession>
<dbReference type="NCBIfam" id="TIGR02228">
    <property type="entry name" value="sigpep_I_arch"/>
    <property type="match status" value="1"/>
</dbReference>
<comment type="caution">
    <text evidence="8">The sequence shown here is derived from an EMBL/GenBank/DDBJ whole genome shotgun (WGS) entry which is preliminary data.</text>
</comment>
<dbReference type="InterPro" id="IPR001733">
    <property type="entry name" value="Peptidase_S26B"/>
</dbReference>
<dbReference type="CDD" id="cd06530">
    <property type="entry name" value="S26_SPase_I"/>
    <property type="match status" value="1"/>
</dbReference>
<dbReference type="PANTHER" id="PTHR10806">
    <property type="entry name" value="SIGNAL PEPTIDASE COMPLEX CATALYTIC SUBUNIT SEC11"/>
    <property type="match status" value="1"/>
</dbReference>
<evidence type="ECO:0000256" key="3">
    <source>
        <dbReference type="ARBA" id="ARBA00022989"/>
    </source>
</evidence>
<dbReference type="RefSeq" id="WP_207700610.1">
    <property type="nucleotide sequence ID" value="NZ_JAFREL020000001.1"/>
</dbReference>
<protein>
    <recommendedName>
        <fullName evidence="5">Signal peptidase I</fullName>
        <ecNumber evidence="5">3.4.21.89</ecNumber>
    </recommendedName>
</protein>
<reference evidence="8 9" key="1">
    <citation type="submission" date="2021-03" db="EMBL/GenBank/DDBJ databases">
        <authorList>
            <person name="Gilmore M.S."/>
            <person name="Schwartzman J."/>
            <person name="Van Tyne D."/>
            <person name="Martin M."/>
            <person name="Earl A.M."/>
            <person name="Manson A.L."/>
            <person name="Straub T."/>
            <person name="Salamzade R."/>
            <person name="Saavedra J."/>
            <person name="Lebreton F."/>
            <person name="Prichula J."/>
            <person name="Schaufler K."/>
            <person name="Gaca A."/>
            <person name="Sgardioli B."/>
            <person name="Wagenaar J."/>
            <person name="Strong T."/>
        </authorList>
    </citation>
    <scope>NUCLEOTIDE SEQUENCE [LARGE SCALE GENOMIC DNA]</scope>
    <source>
        <strain evidence="8 9">665A</strain>
    </source>
</reference>
<evidence type="ECO:0000256" key="6">
    <source>
        <dbReference type="SAM" id="MobiDB-lite"/>
    </source>
</evidence>
<reference evidence="8 9" key="2">
    <citation type="submission" date="2024-02" db="EMBL/GenBank/DDBJ databases">
        <title>The Genome Sequence of Enterococcus sp. DIV0159.</title>
        <authorList>
            <person name="Earl A."/>
            <person name="Manson A."/>
            <person name="Gilmore M."/>
            <person name="Sanders J."/>
            <person name="Shea T."/>
            <person name="Howe W."/>
            <person name="Livny J."/>
            <person name="Cuomo C."/>
            <person name="Neafsey D."/>
            <person name="Birren B."/>
        </authorList>
    </citation>
    <scope>NUCLEOTIDE SEQUENCE [LARGE SCALE GENOMIC DNA]</scope>
    <source>
        <strain evidence="8 9">665A</strain>
    </source>
</reference>
<feature type="compositionally biased region" description="Polar residues" evidence="6">
    <location>
        <begin position="118"/>
        <end position="129"/>
    </location>
</feature>
<evidence type="ECO:0000256" key="2">
    <source>
        <dbReference type="ARBA" id="ARBA00022692"/>
    </source>
</evidence>